<accession>A0AAW9RKZ8</accession>
<evidence type="ECO:0000313" key="2">
    <source>
        <dbReference type="Proteomes" id="UP001359886"/>
    </source>
</evidence>
<dbReference type="Proteomes" id="UP001359886">
    <property type="component" value="Unassembled WGS sequence"/>
</dbReference>
<gene>
    <name evidence="1" type="ORF">V3330_11650</name>
</gene>
<reference evidence="1 2" key="1">
    <citation type="submission" date="2024-02" db="EMBL/GenBank/DDBJ databases">
        <title>A novel Wenzhouxiangellaceae bacterium, isolated from coastal sediments.</title>
        <authorList>
            <person name="Du Z.-J."/>
            <person name="Ye Y.-Q."/>
            <person name="Zhang X.-Y."/>
        </authorList>
    </citation>
    <scope>NUCLEOTIDE SEQUENCE [LARGE SCALE GENOMIC DNA]</scope>
    <source>
        <strain evidence="1 2">CH-27</strain>
    </source>
</reference>
<organism evidence="1 2">
    <name type="scientific">Elongatibacter sediminis</name>
    <dbReference type="NCBI Taxonomy" id="3119006"/>
    <lineage>
        <taxon>Bacteria</taxon>
        <taxon>Pseudomonadati</taxon>
        <taxon>Pseudomonadota</taxon>
        <taxon>Gammaproteobacteria</taxon>
        <taxon>Chromatiales</taxon>
        <taxon>Wenzhouxiangellaceae</taxon>
        <taxon>Elongatibacter</taxon>
    </lineage>
</organism>
<dbReference type="RefSeq" id="WP_354695602.1">
    <property type="nucleotide sequence ID" value="NZ_JAZHOG010000007.1"/>
</dbReference>
<evidence type="ECO:0000313" key="1">
    <source>
        <dbReference type="EMBL" id="MEJ8568281.1"/>
    </source>
</evidence>
<keyword evidence="2" id="KW-1185">Reference proteome</keyword>
<comment type="caution">
    <text evidence="1">The sequence shown here is derived from an EMBL/GenBank/DDBJ whole genome shotgun (WGS) entry which is preliminary data.</text>
</comment>
<name>A0AAW9RKZ8_9GAMM</name>
<sequence>MKPDQDTGDLFDSICDELRPYCWPETFLEVAAEVIAWRKSRNPHHIDTAVLVCSQAGAPITPAVQAELARAANLRLTGETAGTARKVRKERVHSWALLLIANLHHAGLDVGTAARKVAGLTHGYYKPSTLEKNFGSRMRQRYEREYKPAWLQNIPNHQSAWREIAERLPEALEE</sequence>
<dbReference type="AlphaFoldDB" id="A0AAW9RKZ8"/>
<protein>
    <submittedName>
        <fullName evidence="1">Uncharacterized protein</fullName>
    </submittedName>
</protein>
<dbReference type="EMBL" id="JAZHOG010000007">
    <property type="protein sequence ID" value="MEJ8568281.1"/>
    <property type="molecule type" value="Genomic_DNA"/>
</dbReference>
<proteinExistence type="predicted"/>